<dbReference type="EMBL" id="CP036299">
    <property type="protein sequence ID" value="QDV28416.1"/>
    <property type="molecule type" value="Genomic_DNA"/>
</dbReference>
<dbReference type="AlphaFoldDB" id="A0A518GIK5"/>
<name>A0A518GIK5_9PLAN</name>
<feature type="region of interest" description="Disordered" evidence="1">
    <location>
        <begin position="65"/>
        <end position="84"/>
    </location>
</feature>
<evidence type="ECO:0000256" key="1">
    <source>
        <dbReference type="SAM" id="MobiDB-lite"/>
    </source>
</evidence>
<protein>
    <submittedName>
        <fullName evidence="2">Uncharacterized protein</fullName>
    </submittedName>
</protein>
<accession>A0A518GIK5</accession>
<proteinExistence type="predicted"/>
<reference evidence="2 3" key="1">
    <citation type="submission" date="2019-02" db="EMBL/GenBank/DDBJ databases">
        <title>Deep-cultivation of Planctomycetes and their phenomic and genomic characterization uncovers novel biology.</title>
        <authorList>
            <person name="Wiegand S."/>
            <person name="Jogler M."/>
            <person name="Boedeker C."/>
            <person name="Pinto D."/>
            <person name="Vollmers J."/>
            <person name="Rivas-Marin E."/>
            <person name="Kohn T."/>
            <person name="Peeters S.H."/>
            <person name="Heuer A."/>
            <person name="Rast P."/>
            <person name="Oberbeckmann S."/>
            <person name="Bunk B."/>
            <person name="Jeske O."/>
            <person name="Meyerdierks A."/>
            <person name="Storesund J.E."/>
            <person name="Kallscheuer N."/>
            <person name="Luecker S."/>
            <person name="Lage O.M."/>
            <person name="Pohl T."/>
            <person name="Merkel B.J."/>
            <person name="Hornburger P."/>
            <person name="Mueller R.-W."/>
            <person name="Bruemmer F."/>
            <person name="Labrenz M."/>
            <person name="Spormann A.M."/>
            <person name="Op den Camp H."/>
            <person name="Overmann J."/>
            <person name="Amann R."/>
            <person name="Jetten M.S.M."/>
            <person name="Mascher T."/>
            <person name="Medema M.H."/>
            <person name="Devos D.P."/>
            <person name="Kaster A.-K."/>
            <person name="Ovreas L."/>
            <person name="Rohde M."/>
            <person name="Galperin M.Y."/>
            <person name="Jogler C."/>
        </authorList>
    </citation>
    <scope>NUCLEOTIDE SEQUENCE [LARGE SCALE GENOMIC DNA]</scope>
    <source>
        <strain evidence="2 3">Spb1</strain>
    </source>
</reference>
<evidence type="ECO:0000313" key="3">
    <source>
        <dbReference type="Proteomes" id="UP000315349"/>
    </source>
</evidence>
<sequence length="98" mass="10577">MQVCGLASRWKPDSKLTSVRLKPEMICGSLSSGARTADFTNQGVYCHTGLSVSAQVKDRLKSDGALGFTDGDRESHSKLGESLGRKGITKDRWTDSLS</sequence>
<dbReference type="Proteomes" id="UP000315349">
    <property type="component" value="Chromosome"/>
</dbReference>
<gene>
    <name evidence="2" type="ORF">Spb1_02790</name>
</gene>
<evidence type="ECO:0000313" key="2">
    <source>
        <dbReference type="EMBL" id="QDV28416.1"/>
    </source>
</evidence>
<feature type="compositionally biased region" description="Basic and acidic residues" evidence="1">
    <location>
        <begin position="70"/>
        <end position="79"/>
    </location>
</feature>
<dbReference type="KEGG" id="peh:Spb1_02790"/>
<keyword evidence="3" id="KW-1185">Reference proteome</keyword>
<organism evidence="2 3">
    <name type="scientific">Planctopirus ephydatiae</name>
    <dbReference type="NCBI Taxonomy" id="2528019"/>
    <lineage>
        <taxon>Bacteria</taxon>
        <taxon>Pseudomonadati</taxon>
        <taxon>Planctomycetota</taxon>
        <taxon>Planctomycetia</taxon>
        <taxon>Planctomycetales</taxon>
        <taxon>Planctomycetaceae</taxon>
        <taxon>Planctopirus</taxon>
    </lineage>
</organism>